<keyword evidence="1" id="KW-0732">Signal</keyword>
<evidence type="ECO:0000313" key="2">
    <source>
        <dbReference type="EMBL" id="PCK22415.1"/>
    </source>
</evidence>
<accession>A0A2A5IYK7</accession>
<evidence type="ECO:0000313" key="3">
    <source>
        <dbReference type="Proteomes" id="UP000228754"/>
    </source>
</evidence>
<feature type="signal peptide" evidence="1">
    <location>
        <begin position="1"/>
        <end position="27"/>
    </location>
</feature>
<gene>
    <name evidence="2" type="ORF">CEY02_04530</name>
</gene>
<reference evidence="2 3" key="1">
    <citation type="submission" date="2017-06" db="EMBL/GenBank/DDBJ databases">
        <title>Draft Genome Sequence of Bacillus sp Strain 36R Isolated from saline sediment at Atanasia, Sonora, Mexico.</title>
        <authorList>
            <person name="Sanchez Diaz R."/>
            <person name="Quiroz Macias M.E."/>
            <person name="Ibarra Gamez J.C."/>
            <person name="Enciso Ibarra J."/>
            <person name="Gomez Gil B."/>
            <person name="Galaviz Silva L."/>
        </authorList>
    </citation>
    <scope>NUCLEOTIDE SEQUENCE [LARGE SCALE GENOMIC DNA]</scope>
    <source>
        <strain evidence="2 3">36R_ATNSAL</strain>
    </source>
</reference>
<organism evidence="2 3">
    <name type="scientific">Bacillus pumilus</name>
    <name type="common">Bacillus mesentericus</name>
    <dbReference type="NCBI Taxonomy" id="1408"/>
    <lineage>
        <taxon>Bacteria</taxon>
        <taxon>Bacillati</taxon>
        <taxon>Bacillota</taxon>
        <taxon>Bacilli</taxon>
        <taxon>Bacillales</taxon>
        <taxon>Bacillaceae</taxon>
        <taxon>Bacillus</taxon>
    </lineage>
</organism>
<dbReference type="Proteomes" id="UP000228754">
    <property type="component" value="Unassembled WGS sequence"/>
</dbReference>
<evidence type="ECO:0000256" key="1">
    <source>
        <dbReference type="SAM" id="SignalP"/>
    </source>
</evidence>
<dbReference type="OrthoDB" id="2875058at2"/>
<dbReference type="EMBL" id="NKHG01000028">
    <property type="protein sequence ID" value="PCK22415.1"/>
    <property type="molecule type" value="Genomic_DNA"/>
</dbReference>
<sequence length="139" mass="15710">MKTIAKSLVLSTTVILFASPLTQTADAAAPVQHEQVTTHSDFQLPSITDTIKQNIELSFQKKGNWLQKLEVIAGKEKREQFEQFFNQHIGPDLKNLLEEQTLTWKQVDKTIYQALIKSDVPFLAAKSIAHFATLSLKKM</sequence>
<name>A0A2A5IYK7_BACPU</name>
<proteinExistence type="predicted"/>
<comment type="caution">
    <text evidence="2">The sequence shown here is derived from an EMBL/GenBank/DDBJ whole genome shotgun (WGS) entry which is preliminary data.</text>
</comment>
<protein>
    <submittedName>
        <fullName evidence="2">Uncharacterized protein</fullName>
    </submittedName>
</protein>
<feature type="chain" id="PRO_5012178816" evidence="1">
    <location>
        <begin position="28"/>
        <end position="139"/>
    </location>
</feature>
<dbReference type="AlphaFoldDB" id="A0A2A5IYK7"/>